<proteinExistence type="predicted"/>
<dbReference type="EMBL" id="JAFLCK010000034">
    <property type="protein sequence ID" value="MBN8662275.1"/>
    <property type="molecule type" value="Genomic_DNA"/>
</dbReference>
<accession>A0A8J7TMK5</accession>
<reference evidence="1" key="1">
    <citation type="submission" date="2021-02" db="EMBL/GenBank/DDBJ databases">
        <title>Genome-Resolved Metagenomics of a Microbial Community Performing Photosynthetic Biological Nutrient Removal.</title>
        <authorList>
            <person name="Mcdaniel E.A."/>
        </authorList>
    </citation>
    <scope>NUCLEOTIDE SEQUENCE</scope>
    <source>
        <strain evidence="1">UWPOB_OBS1</strain>
    </source>
</reference>
<dbReference type="Proteomes" id="UP000664277">
    <property type="component" value="Unassembled WGS sequence"/>
</dbReference>
<gene>
    <name evidence="1" type="ORF">J0M35_18035</name>
</gene>
<dbReference type="AlphaFoldDB" id="A0A8J7TMK5"/>
<evidence type="ECO:0000313" key="1">
    <source>
        <dbReference type="EMBL" id="MBN8662275.1"/>
    </source>
</evidence>
<sequence length="303" mass="35824">MLPAYLFRVGIDWVRHQKEFANSNPYARCEHTIKVLERLFEENLCGADSKHLEVASVCAYWEEFFHLEDPLQDEKEWIEGLTKRSSQYDNFEKWQEWFKTSYAKVFSENNIWTSLLMTSWATTHQYQLVYTEDSWDFVPSRSYLPTSQMWRLSRHLDTVTEVLREFWIEESRRWEESGFLVQDESSHYLGRVECLGFDTRKYTVTWPSRSHIAKNGGIHKQVLDLGSLVADIVAPVGDNWYRRPDSVIFAHDHIDVTSLINRATYVFGSKRRVFELALEDDFDKARLQAQAEGWLVEELELAE</sequence>
<name>A0A8J7TMK5_9BACT</name>
<organism evidence="1 2">
    <name type="scientific">Candidatus Obscuribacter phosphatis</name>
    <dbReference type="NCBI Taxonomy" id="1906157"/>
    <lineage>
        <taxon>Bacteria</taxon>
        <taxon>Bacillati</taxon>
        <taxon>Candidatus Melainabacteria</taxon>
        <taxon>Candidatus Obscuribacterales</taxon>
        <taxon>Candidatus Obscuribacteraceae</taxon>
        <taxon>Candidatus Obscuribacter</taxon>
    </lineage>
</organism>
<protein>
    <submittedName>
        <fullName evidence="1">Uncharacterized protein</fullName>
    </submittedName>
</protein>
<comment type="caution">
    <text evidence="1">The sequence shown here is derived from an EMBL/GenBank/DDBJ whole genome shotgun (WGS) entry which is preliminary data.</text>
</comment>
<evidence type="ECO:0000313" key="2">
    <source>
        <dbReference type="Proteomes" id="UP000664277"/>
    </source>
</evidence>